<keyword evidence="4" id="KW-1185">Reference proteome</keyword>
<evidence type="ECO:0000313" key="4">
    <source>
        <dbReference type="Proteomes" id="UP000317940"/>
    </source>
</evidence>
<organism evidence="3 4">
    <name type="scientific">Kitasatospora viridis</name>
    <dbReference type="NCBI Taxonomy" id="281105"/>
    <lineage>
        <taxon>Bacteria</taxon>
        <taxon>Bacillati</taxon>
        <taxon>Actinomycetota</taxon>
        <taxon>Actinomycetes</taxon>
        <taxon>Kitasatosporales</taxon>
        <taxon>Streptomycetaceae</taxon>
        <taxon>Kitasatospora</taxon>
    </lineage>
</organism>
<gene>
    <name evidence="3" type="ORF">FHX73_12305</name>
</gene>
<keyword evidence="2" id="KW-1133">Transmembrane helix</keyword>
<feature type="transmembrane region" description="Helical" evidence="2">
    <location>
        <begin position="20"/>
        <end position="40"/>
    </location>
</feature>
<dbReference type="OrthoDB" id="4244101at2"/>
<sequence>MTIEDLARAVTGAVNRFRRGGSGTVALLVAAALVLALAVYGGTRLVEGGGGTPRNAGHRVAVLEDPQTVRAVLPDLRSVPSGWSYSDSGPQVSPFTDSCIPPHEGCVAPLADGQVRFWSNPQQKVSFEVLTFSSAADARQMFGALPGPSDGTPLTMPAIGDQSTAVLVSDSVATARVRVGTTLMTTTIDNTPFIIRTADTDALAPLARMFADRSQEAQSGRPPTARAQPAG</sequence>
<proteinExistence type="predicted"/>
<dbReference type="EMBL" id="VIWT01000002">
    <property type="protein sequence ID" value="TWF91193.1"/>
    <property type="molecule type" value="Genomic_DNA"/>
</dbReference>
<protein>
    <recommendedName>
        <fullName evidence="5">PknH-like protein</fullName>
    </recommendedName>
</protein>
<dbReference type="RefSeq" id="WP_145908813.1">
    <property type="nucleotide sequence ID" value="NZ_BAAAMZ010000033.1"/>
</dbReference>
<evidence type="ECO:0000256" key="2">
    <source>
        <dbReference type="SAM" id="Phobius"/>
    </source>
</evidence>
<evidence type="ECO:0000313" key="3">
    <source>
        <dbReference type="EMBL" id="TWF91193.1"/>
    </source>
</evidence>
<dbReference type="Proteomes" id="UP000317940">
    <property type="component" value="Unassembled WGS sequence"/>
</dbReference>
<keyword evidence="2" id="KW-0812">Transmembrane</keyword>
<accession>A0A561TVQ5</accession>
<feature type="region of interest" description="Disordered" evidence="1">
    <location>
        <begin position="212"/>
        <end position="231"/>
    </location>
</feature>
<dbReference type="AlphaFoldDB" id="A0A561TVQ5"/>
<evidence type="ECO:0008006" key="5">
    <source>
        <dbReference type="Google" id="ProtNLM"/>
    </source>
</evidence>
<name>A0A561TVQ5_9ACTN</name>
<evidence type="ECO:0000256" key="1">
    <source>
        <dbReference type="SAM" id="MobiDB-lite"/>
    </source>
</evidence>
<keyword evidence="2" id="KW-0472">Membrane</keyword>
<comment type="caution">
    <text evidence="3">The sequence shown here is derived from an EMBL/GenBank/DDBJ whole genome shotgun (WGS) entry which is preliminary data.</text>
</comment>
<reference evidence="3 4" key="1">
    <citation type="submission" date="2019-06" db="EMBL/GenBank/DDBJ databases">
        <title>Sequencing the genomes of 1000 actinobacteria strains.</title>
        <authorList>
            <person name="Klenk H.-P."/>
        </authorList>
    </citation>
    <scope>NUCLEOTIDE SEQUENCE [LARGE SCALE GENOMIC DNA]</scope>
    <source>
        <strain evidence="3 4">DSM 44826</strain>
    </source>
</reference>